<name>A0A245ZHG4_9SPHN</name>
<dbReference type="AlphaFoldDB" id="A0A245ZHG4"/>
<keyword evidence="8" id="KW-1185">Reference proteome</keyword>
<dbReference type="GO" id="GO:0016491">
    <property type="term" value="F:oxidoreductase activity"/>
    <property type="evidence" value="ECO:0007669"/>
    <property type="project" value="InterPro"/>
</dbReference>
<sequence>MSIALAIILSASAMTLIVGVRYLITSGAFAVATRVRHPGLYTGLDPQIRREIWWSLASAAIYGVPAGVVAWGWQNRGWTQVYTDVSAFPLWYLPVSVLLFLFVHDTWFYWTHRWMHRPKPFRVAHAVHHASRPPTAWAAMAFHPIEALTGAVVIPLLVFVIPIHVGALGLVLTIMTVMGVTNHMGWEIFPRFMWQGPMGTWLITASHHQRHHERYGCNYGLYFRFWDRLCRTDEGLGDFARDRARAAARRERRDADRRHSGGAA</sequence>
<reference evidence="7 8" key="1">
    <citation type="submission" date="2017-03" db="EMBL/GenBank/DDBJ databases">
        <title>Genome sequence of Sphingomonas mucosissima DSM 17494.</title>
        <authorList>
            <person name="Poehlein A."/>
            <person name="Wuebbeler J.H."/>
            <person name="Steinbuechel A."/>
            <person name="Daniel R."/>
        </authorList>
    </citation>
    <scope>NUCLEOTIDE SEQUENCE [LARGE SCALE GENOMIC DNA]</scope>
    <source>
        <strain evidence="7 8">DSM 17494</strain>
    </source>
</reference>
<evidence type="ECO:0000313" key="8">
    <source>
        <dbReference type="Proteomes" id="UP000197783"/>
    </source>
</evidence>
<dbReference type="InterPro" id="IPR050307">
    <property type="entry name" value="Sterol_Desaturase_Related"/>
</dbReference>
<dbReference type="InterPro" id="IPR006694">
    <property type="entry name" value="Fatty_acid_hydroxylase"/>
</dbReference>
<comment type="subcellular location">
    <subcellularLocation>
        <location evidence="1">Membrane</location>
    </subcellularLocation>
</comment>
<dbReference type="OrthoDB" id="9770329at2"/>
<proteinExistence type="predicted"/>
<keyword evidence="2 5" id="KW-0812">Transmembrane</keyword>
<gene>
    <name evidence="7" type="ORF">SPMU_27040</name>
</gene>
<keyword evidence="4 5" id="KW-0472">Membrane</keyword>
<evidence type="ECO:0000256" key="2">
    <source>
        <dbReference type="ARBA" id="ARBA00022692"/>
    </source>
</evidence>
<dbReference type="Pfam" id="PF04116">
    <property type="entry name" value="FA_hydroxylase"/>
    <property type="match status" value="1"/>
</dbReference>
<dbReference type="PANTHER" id="PTHR11863">
    <property type="entry name" value="STEROL DESATURASE"/>
    <property type="match status" value="1"/>
</dbReference>
<organism evidence="7 8">
    <name type="scientific">Sphingomonas mucosissima</name>
    <dbReference type="NCBI Taxonomy" id="370959"/>
    <lineage>
        <taxon>Bacteria</taxon>
        <taxon>Pseudomonadati</taxon>
        <taxon>Pseudomonadota</taxon>
        <taxon>Alphaproteobacteria</taxon>
        <taxon>Sphingomonadales</taxon>
        <taxon>Sphingomonadaceae</taxon>
        <taxon>Sphingomonas</taxon>
    </lineage>
</organism>
<dbReference type="GO" id="GO:0005506">
    <property type="term" value="F:iron ion binding"/>
    <property type="evidence" value="ECO:0007669"/>
    <property type="project" value="InterPro"/>
</dbReference>
<feature type="transmembrane region" description="Helical" evidence="5">
    <location>
        <begin position="6"/>
        <end position="31"/>
    </location>
</feature>
<dbReference type="EMBL" id="NBBJ01000004">
    <property type="protein sequence ID" value="OWK29177.1"/>
    <property type="molecule type" value="Genomic_DNA"/>
</dbReference>
<accession>A0A245ZHG4</accession>
<feature type="transmembrane region" description="Helical" evidence="5">
    <location>
        <begin position="52"/>
        <end position="71"/>
    </location>
</feature>
<comment type="caution">
    <text evidence="7">The sequence shown here is derived from an EMBL/GenBank/DDBJ whole genome shotgun (WGS) entry which is preliminary data.</text>
</comment>
<dbReference type="RefSeq" id="WP_088334372.1">
    <property type="nucleotide sequence ID" value="NZ_NBBJ01000004.1"/>
</dbReference>
<dbReference type="Proteomes" id="UP000197783">
    <property type="component" value="Unassembled WGS sequence"/>
</dbReference>
<evidence type="ECO:0000256" key="3">
    <source>
        <dbReference type="ARBA" id="ARBA00022989"/>
    </source>
</evidence>
<evidence type="ECO:0000259" key="6">
    <source>
        <dbReference type="Pfam" id="PF04116"/>
    </source>
</evidence>
<evidence type="ECO:0000256" key="1">
    <source>
        <dbReference type="ARBA" id="ARBA00004370"/>
    </source>
</evidence>
<dbReference type="GO" id="GO:0016020">
    <property type="term" value="C:membrane"/>
    <property type="evidence" value="ECO:0007669"/>
    <property type="project" value="UniProtKB-SubCell"/>
</dbReference>
<evidence type="ECO:0000256" key="4">
    <source>
        <dbReference type="ARBA" id="ARBA00023136"/>
    </source>
</evidence>
<evidence type="ECO:0000256" key="5">
    <source>
        <dbReference type="SAM" id="Phobius"/>
    </source>
</evidence>
<feature type="transmembrane region" description="Helical" evidence="5">
    <location>
        <begin position="91"/>
        <end position="110"/>
    </location>
</feature>
<evidence type="ECO:0000313" key="7">
    <source>
        <dbReference type="EMBL" id="OWK29177.1"/>
    </source>
</evidence>
<feature type="domain" description="Fatty acid hydroxylase" evidence="6">
    <location>
        <begin position="97"/>
        <end position="232"/>
    </location>
</feature>
<protein>
    <submittedName>
        <fullName evidence="7">Fatty acid hydroxylase superfamily protein</fullName>
    </submittedName>
</protein>
<dbReference type="GO" id="GO:0008610">
    <property type="term" value="P:lipid biosynthetic process"/>
    <property type="evidence" value="ECO:0007669"/>
    <property type="project" value="InterPro"/>
</dbReference>
<keyword evidence="3 5" id="KW-1133">Transmembrane helix</keyword>